<dbReference type="PATRIC" id="fig|857265.3.peg.998"/>
<dbReference type="RefSeq" id="WP_053936674.1">
    <property type="nucleotide sequence ID" value="NZ_LAQT01000003.1"/>
</dbReference>
<dbReference type="EMBL" id="LAQT01000003">
    <property type="protein sequence ID" value="KPC53953.1"/>
    <property type="molecule type" value="Genomic_DNA"/>
</dbReference>
<evidence type="ECO:0000313" key="2">
    <source>
        <dbReference type="EMBL" id="KPC53953.1"/>
    </source>
</evidence>
<comment type="caution">
    <text evidence="2">The sequence shown here is derived from an EMBL/GenBank/DDBJ whole genome shotgun (WGS) entry which is preliminary data.</text>
</comment>
<organism evidence="2 3">
    <name type="scientific">Amantichitinum ursilacus</name>
    <dbReference type="NCBI Taxonomy" id="857265"/>
    <lineage>
        <taxon>Bacteria</taxon>
        <taxon>Pseudomonadati</taxon>
        <taxon>Pseudomonadota</taxon>
        <taxon>Betaproteobacteria</taxon>
        <taxon>Neisseriales</taxon>
        <taxon>Chitinibacteraceae</taxon>
        <taxon>Amantichitinum</taxon>
    </lineage>
</organism>
<feature type="transmembrane region" description="Helical" evidence="1">
    <location>
        <begin position="101"/>
        <end position="119"/>
    </location>
</feature>
<dbReference type="Proteomes" id="UP000037939">
    <property type="component" value="Unassembled WGS sequence"/>
</dbReference>
<keyword evidence="3" id="KW-1185">Reference proteome</keyword>
<dbReference type="OrthoDB" id="9181360at2"/>
<gene>
    <name evidence="2" type="ORF">WG78_04870</name>
</gene>
<reference evidence="2 3" key="1">
    <citation type="submission" date="2015-07" db="EMBL/GenBank/DDBJ databases">
        <title>Draft genome sequence of the Amantichitinum ursilacus IGB-41, a new chitin-degrading bacterium.</title>
        <authorList>
            <person name="Kirstahler P."/>
            <person name="Guenther M."/>
            <person name="Grumaz C."/>
            <person name="Rupp S."/>
            <person name="Zibek S."/>
            <person name="Sohn K."/>
        </authorList>
    </citation>
    <scope>NUCLEOTIDE SEQUENCE [LARGE SCALE GENOMIC DNA]</scope>
    <source>
        <strain evidence="2 3">IGB-41</strain>
    </source>
</reference>
<name>A0A0N0GPZ4_9NEIS</name>
<evidence type="ECO:0000256" key="1">
    <source>
        <dbReference type="SAM" id="Phobius"/>
    </source>
</evidence>
<sequence>MSRRPAGPLKNGAKKRAWAQWISITCWLALIALCLLWELWLAPLRPGGSSLALKAVPLLLPLRGLLHGRRYTYQWSSMFVLLWWAEGLMRAWSDKGLSQGLAFVEVIITSIAFLSISYYSKWMRPSILEAEQH</sequence>
<dbReference type="AlphaFoldDB" id="A0A0N0GPZ4"/>
<accession>A0A0N0GPZ4</accession>
<keyword evidence="1" id="KW-1133">Transmembrane helix</keyword>
<dbReference type="Pfam" id="PF09842">
    <property type="entry name" value="DUF2069"/>
    <property type="match status" value="1"/>
</dbReference>
<evidence type="ECO:0000313" key="3">
    <source>
        <dbReference type="Proteomes" id="UP000037939"/>
    </source>
</evidence>
<proteinExistence type="predicted"/>
<dbReference type="InterPro" id="IPR018643">
    <property type="entry name" value="DUF2069_membrane"/>
</dbReference>
<protein>
    <recommendedName>
        <fullName evidence="4">DUF2069 domain-containing protein</fullName>
    </recommendedName>
</protein>
<keyword evidence="1" id="KW-0472">Membrane</keyword>
<keyword evidence="1" id="KW-0812">Transmembrane</keyword>
<evidence type="ECO:0008006" key="4">
    <source>
        <dbReference type="Google" id="ProtNLM"/>
    </source>
</evidence>
<feature type="transmembrane region" description="Helical" evidence="1">
    <location>
        <begin position="21"/>
        <end position="40"/>
    </location>
</feature>
<dbReference type="STRING" id="857265.WG78_04870"/>